<evidence type="ECO:0000256" key="2">
    <source>
        <dbReference type="ARBA" id="ARBA00008856"/>
    </source>
</evidence>
<evidence type="ECO:0000256" key="3">
    <source>
        <dbReference type="ARBA" id="ARBA00015817"/>
    </source>
</evidence>
<feature type="domain" description="Rab3GAP catalytic subunit conserved" evidence="6">
    <location>
        <begin position="567"/>
        <end position="710"/>
    </location>
</feature>
<accession>A0A0A1WNR3</accession>
<name>A0A0A1WNR3_ZEUCU</name>
<organism evidence="7">
    <name type="scientific">Zeugodacus cucurbitae</name>
    <name type="common">Melon fruit fly</name>
    <name type="synonym">Bactrocera cucurbitae</name>
    <dbReference type="NCBI Taxonomy" id="28588"/>
    <lineage>
        <taxon>Eukaryota</taxon>
        <taxon>Metazoa</taxon>
        <taxon>Ecdysozoa</taxon>
        <taxon>Arthropoda</taxon>
        <taxon>Hexapoda</taxon>
        <taxon>Insecta</taxon>
        <taxon>Pterygota</taxon>
        <taxon>Neoptera</taxon>
        <taxon>Endopterygota</taxon>
        <taxon>Diptera</taxon>
        <taxon>Brachycera</taxon>
        <taxon>Muscomorpha</taxon>
        <taxon>Tephritoidea</taxon>
        <taxon>Tephritidae</taxon>
        <taxon>Zeugodacus</taxon>
        <taxon>Zeugodacus</taxon>
    </lineage>
</organism>
<reference evidence="7" key="2">
    <citation type="journal article" date="2015" name="Gigascience">
        <title>Reconstructing a comprehensive transcriptome assembly of a white-pupal translocated strain of the pest fruit fly Bactrocera cucurbitae.</title>
        <authorList>
            <person name="Sim S.B."/>
            <person name="Calla B."/>
            <person name="Hall B."/>
            <person name="DeRego T."/>
            <person name="Geib S.M."/>
        </authorList>
    </citation>
    <scope>NUCLEOTIDE SEQUENCE</scope>
</reference>
<sequence>MAEEIDDSGFYRQDFSTVSDWEVFNAQLGDVIQKLNAIEIDVSNEVHTFGPNWKVHTETFLLHTDKISVSLYCSVLPREADDKENKANNSMYDDLMNVKSIFGPPLKSPDHKGLHAISNLFGLRRFAVIHPHQSNQKYINKPSEFCFFLSAATVVAAEYCRMVPMFVQIYDPKLNIFLGVGMNATLRTNFDVVVLKQSPLDCRYLSGLLQIFKEKLPRSNVQPISVSVRNMYALPTKRFRYAMNVPFFKSFNETNDAFEDKDISSEKYLALPCGYFPDSETEVYLDYSWLDISENSAIDSSLYTDFVPSKAPNCNMYQRANAISYLTSCLRDFLKLYDNKETLDAFFGRIVTDSSDGVNMAAALQHLTDPHIRNIRSNNKLNIKESSQNLKKIAGPLNESELRSFIAFIFPDLYPDIEINFYTNDMSQKNEFDPHRIKSSPINSLACRLSCILATCNAHFGGKSGFAQLWIAFIRELRFIWNSRLSIQGISGGFPDTRTCLLNQKLQMLNYCIERSKCQKYDNKNHSSDMDKTTPQGAKVDEKSFKEISDETGDEDEDEFFDCAEYVPEGRDKRLGNENILGSNEPLYIPITQDPVPKTEDHLHADAEAMLKLGSGSGLNIQMMSSSLLSDMEAFKAANPKGKMEDFIRWYSPKDWETDDSGMAQLSARMRVPENTWQTVWKQAQPVPASKQKRLFDETTEALKVLSYLETRNVGEIYDLVIITVLHAAIIKFKTILENERILDIFESKIEALLADLCHISRDDEIIGAKGCDIQQTKSKFEDLIKKLEEYEVQFFQYKCFEQLTGYPGKITLEKVKNKFKEIIENSNRCSLYNSEGIGKHIVESNGGELCSNLIMKEYVLRVNMAAGPHFLRAIVTGEEVRLCGAFTENTTLI</sequence>
<evidence type="ECO:0000313" key="7">
    <source>
        <dbReference type="EMBL" id="JAD00150.1"/>
    </source>
</evidence>
<keyword evidence="4" id="KW-0343">GTPase activation</keyword>
<evidence type="ECO:0000256" key="4">
    <source>
        <dbReference type="ARBA" id="ARBA00022468"/>
    </source>
</evidence>
<comment type="similarity">
    <text evidence="2">Belongs to the Rab3-GAP catalytic subunit family.</text>
</comment>
<evidence type="ECO:0000256" key="5">
    <source>
        <dbReference type="ARBA" id="ARBA00022490"/>
    </source>
</evidence>
<dbReference type="EMBL" id="GBXI01014142">
    <property type="protein sequence ID" value="JAD00150.1"/>
    <property type="molecule type" value="Transcribed_RNA"/>
</dbReference>
<evidence type="ECO:0000259" key="6">
    <source>
        <dbReference type="Pfam" id="PF13890"/>
    </source>
</evidence>
<dbReference type="PANTHER" id="PTHR21422:SF9">
    <property type="entry name" value="RAB3 GTPASE-ACTIVATING PROTEIN CATALYTIC SUBUNIT"/>
    <property type="match status" value="1"/>
</dbReference>
<reference evidence="7" key="1">
    <citation type="submission" date="2014-11" db="EMBL/GenBank/DDBJ databases">
        <authorList>
            <person name="Geib S."/>
        </authorList>
    </citation>
    <scope>NUCLEOTIDE SEQUENCE</scope>
</reference>
<dbReference type="InterPro" id="IPR026147">
    <property type="entry name" value="Rab3GAP1_conserved"/>
</dbReference>
<gene>
    <name evidence="7" type="primary">CG31935</name>
    <name evidence="7" type="ORF">g.20784</name>
</gene>
<dbReference type="CTD" id="22930"/>
<dbReference type="Pfam" id="PF13890">
    <property type="entry name" value="Rab3-GTPase_cat"/>
    <property type="match status" value="1"/>
</dbReference>
<evidence type="ECO:0000256" key="1">
    <source>
        <dbReference type="ARBA" id="ARBA00004496"/>
    </source>
</evidence>
<protein>
    <recommendedName>
        <fullName evidence="3">Rab3 GTPase-activating protein catalytic subunit</fullName>
    </recommendedName>
</protein>
<dbReference type="PANTHER" id="PTHR21422">
    <property type="entry name" value="RAB3 GTPASE-ACTIVATING PROTEIN CATALYTIC SUBUNIT"/>
    <property type="match status" value="1"/>
</dbReference>
<proteinExistence type="inferred from homology"/>
<comment type="subcellular location">
    <subcellularLocation>
        <location evidence="1">Cytoplasm</location>
    </subcellularLocation>
</comment>
<dbReference type="InterPro" id="IPR045700">
    <property type="entry name" value="Rab3GAP1"/>
</dbReference>
<keyword evidence="5" id="KW-0963">Cytoplasm</keyword>
<dbReference type="AlphaFoldDB" id="A0A0A1WNR3"/>
<dbReference type="OrthoDB" id="6359842at2759"/>
<dbReference type="GeneID" id="105220068"/>
<dbReference type="GO" id="GO:0005737">
    <property type="term" value="C:cytoplasm"/>
    <property type="evidence" value="ECO:0007669"/>
    <property type="project" value="UniProtKB-SubCell"/>
</dbReference>
<dbReference type="GO" id="GO:0005096">
    <property type="term" value="F:GTPase activator activity"/>
    <property type="evidence" value="ECO:0007669"/>
    <property type="project" value="UniProtKB-KW"/>
</dbReference>